<dbReference type="GO" id="GO:0000155">
    <property type="term" value="F:phosphorelay sensor kinase activity"/>
    <property type="evidence" value="ECO:0007669"/>
    <property type="project" value="TreeGrafter"/>
</dbReference>
<organism evidence="11 12">
    <name type="scientific">Scytonema millei VB511283</name>
    <dbReference type="NCBI Taxonomy" id="1245923"/>
    <lineage>
        <taxon>Bacteria</taxon>
        <taxon>Bacillati</taxon>
        <taxon>Cyanobacteriota</taxon>
        <taxon>Cyanophyceae</taxon>
        <taxon>Nostocales</taxon>
        <taxon>Scytonemataceae</taxon>
        <taxon>Scytonema</taxon>
    </lineage>
</organism>
<dbReference type="PANTHER" id="PTHR43547:SF2">
    <property type="entry name" value="HYBRID SIGNAL TRANSDUCTION HISTIDINE KINASE C"/>
    <property type="match status" value="1"/>
</dbReference>
<dbReference type="SUPFAM" id="SSF55874">
    <property type="entry name" value="ATPase domain of HSP90 chaperone/DNA topoisomerase II/histidine kinase"/>
    <property type="match status" value="1"/>
</dbReference>
<dbReference type="PRINTS" id="PR00344">
    <property type="entry name" value="BCTRLSENSOR"/>
</dbReference>
<reference evidence="11 12" key="1">
    <citation type="journal article" date="2015" name="Genome Announc.">
        <title>Draft Genome Sequence of the Terrestrial Cyanobacterium Scytonema millei VB511283, Isolated from Eastern India.</title>
        <authorList>
            <person name="Sen D."/>
            <person name="Chandrababunaidu M.M."/>
            <person name="Singh D."/>
            <person name="Sanghi N."/>
            <person name="Ghorai A."/>
            <person name="Mishra G.P."/>
            <person name="Madduluri M."/>
            <person name="Adhikary S.P."/>
            <person name="Tripathy S."/>
        </authorList>
    </citation>
    <scope>NUCLEOTIDE SEQUENCE [LARGE SCALE GENOMIC DNA]</scope>
    <source>
        <strain evidence="11 12">VB511283</strain>
    </source>
</reference>
<evidence type="ECO:0000256" key="7">
    <source>
        <dbReference type="ARBA" id="ARBA00055745"/>
    </source>
</evidence>
<dbReference type="Proteomes" id="UP000031532">
    <property type="component" value="Unassembled WGS sequence"/>
</dbReference>
<dbReference type="InterPro" id="IPR003594">
    <property type="entry name" value="HATPase_dom"/>
</dbReference>
<name>A0A9X5I549_9CYAN</name>
<evidence type="ECO:0000256" key="8">
    <source>
        <dbReference type="PROSITE-ProRule" id="PRU00169"/>
    </source>
</evidence>
<gene>
    <name evidence="11" type="ORF">QH73_0011750</name>
</gene>
<dbReference type="PANTHER" id="PTHR43547">
    <property type="entry name" value="TWO-COMPONENT HISTIDINE KINASE"/>
    <property type="match status" value="1"/>
</dbReference>
<dbReference type="Gene3D" id="3.30.565.10">
    <property type="entry name" value="Histidine kinase-like ATPase, C-terminal domain"/>
    <property type="match status" value="1"/>
</dbReference>
<feature type="domain" description="Histidine kinase" evidence="9">
    <location>
        <begin position="1"/>
        <end position="136"/>
    </location>
</feature>
<keyword evidence="4" id="KW-0808">Transferase</keyword>
<evidence type="ECO:0000313" key="11">
    <source>
        <dbReference type="EMBL" id="NHC35324.1"/>
    </source>
</evidence>
<evidence type="ECO:0000256" key="5">
    <source>
        <dbReference type="ARBA" id="ARBA00022777"/>
    </source>
</evidence>
<dbReference type="InterPro" id="IPR004358">
    <property type="entry name" value="Sig_transdc_His_kin-like_C"/>
</dbReference>
<accession>A0A9X5I549</accession>
<evidence type="ECO:0000256" key="6">
    <source>
        <dbReference type="ARBA" id="ARBA00023012"/>
    </source>
</evidence>
<keyword evidence="5" id="KW-0418">Kinase</keyword>
<proteinExistence type="predicted"/>
<evidence type="ECO:0000259" key="10">
    <source>
        <dbReference type="PROSITE" id="PS50110"/>
    </source>
</evidence>
<protein>
    <recommendedName>
        <fullName evidence="2">histidine kinase</fullName>
        <ecNumber evidence="2">2.7.13.3</ecNumber>
    </recommendedName>
</protein>
<evidence type="ECO:0000256" key="1">
    <source>
        <dbReference type="ARBA" id="ARBA00000085"/>
    </source>
</evidence>
<dbReference type="InterPro" id="IPR011006">
    <property type="entry name" value="CheY-like_superfamily"/>
</dbReference>
<dbReference type="SMART" id="SM00387">
    <property type="entry name" value="HATPase_c"/>
    <property type="match status" value="1"/>
</dbReference>
<evidence type="ECO:0000256" key="3">
    <source>
        <dbReference type="ARBA" id="ARBA00022553"/>
    </source>
</evidence>
<dbReference type="SMART" id="SM00448">
    <property type="entry name" value="REC"/>
    <property type="match status" value="1"/>
</dbReference>
<comment type="caution">
    <text evidence="11">The sequence shown here is derived from an EMBL/GenBank/DDBJ whole genome shotgun (WGS) entry which is preliminary data.</text>
</comment>
<dbReference type="OrthoDB" id="9804645at2"/>
<feature type="modified residue" description="4-aspartylphosphate" evidence="8">
    <location>
        <position position="207"/>
    </location>
</feature>
<evidence type="ECO:0000259" key="9">
    <source>
        <dbReference type="PROSITE" id="PS50109"/>
    </source>
</evidence>
<dbReference type="EC" id="2.7.13.3" evidence="2"/>
<comment type="catalytic activity">
    <reaction evidence="1">
        <text>ATP + protein L-histidine = ADP + protein N-phospho-L-histidine.</text>
        <dbReference type="EC" id="2.7.13.3"/>
    </reaction>
</comment>
<dbReference type="InterPro" id="IPR036890">
    <property type="entry name" value="HATPase_C_sf"/>
</dbReference>
<dbReference type="PROSITE" id="PS50110">
    <property type="entry name" value="RESPONSE_REGULATORY"/>
    <property type="match status" value="1"/>
</dbReference>
<dbReference type="PROSITE" id="PS50109">
    <property type="entry name" value="HIS_KIN"/>
    <property type="match status" value="1"/>
</dbReference>
<keyword evidence="6" id="KW-0902">Two-component regulatory system</keyword>
<keyword evidence="12" id="KW-1185">Reference proteome</keyword>
<dbReference type="SUPFAM" id="SSF52172">
    <property type="entry name" value="CheY-like"/>
    <property type="match status" value="1"/>
</dbReference>
<dbReference type="InterPro" id="IPR001789">
    <property type="entry name" value="Sig_transdc_resp-reg_receiver"/>
</dbReference>
<dbReference type="CDD" id="cd16922">
    <property type="entry name" value="HATPase_EvgS-ArcB-TorS-like"/>
    <property type="match status" value="1"/>
</dbReference>
<comment type="function">
    <text evidence="7">Photoreceptor which exists in two forms that are reversibly interconvertible by light: the R form that absorbs maximally in the red region of the spectrum and the FR form that absorbs maximally in the far-red region.</text>
</comment>
<dbReference type="FunFam" id="3.30.565.10:FF:000006">
    <property type="entry name" value="Sensor histidine kinase WalK"/>
    <property type="match status" value="1"/>
</dbReference>
<evidence type="ECO:0000313" key="12">
    <source>
        <dbReference type="Proteomes" id="UP000031532"/>
    </source>
</evidence>
<sequence>MLSDKQPSNPKFNIQNPKLQVLGDAGRLQQVIWNLLSNAVKFTPPGGQIAIELSQVETDVQIQVRDTGKGINPEFLPYVFEHFRQEDGATTRKFGGLGLGLSIARQIVEMHGGTVSVESLGEGQGATFTVRLPLASQSVKMPAPEQLPESTLDLSGVSILVVDDEPDSREFVAFVLEQAGAIVTSVSSGIEALQAIEQSVPDLIVSDIGMPDLDGYMLMRQIRARLPASQVPAIALTAYAGEFDRALALKAGFQHHLAKPVEPAEIVTTLARWRGKMEANT</sequence>
<keyword evidence="3 8" id="KW-0597">Phosphoprotein</keyword>
<dbReference type="InterPro" id="IPR005467">
    <property type="entry name" value="His_kinase_dom"/>
</dbReference>
<dbReference type="AlphaFoldDB" id="A0A9X5I549"/>
<feature type="domain" description="Response regulatory" evidence="10">
    <location>
        <begin position="158"/>
        <end position="274"/>
    </location>
</feature>
<dbReference type="CDD" id="cd17580">
    <property type="entry name" value="REC_2_DhkD-like"/>
    <property type="match status" value="1"/>
</dbReference>
<dbReference type="EMBL" id="JTJC03000003">
    <property type="protein sequence ID" value="NHC35324.1"/>
    <property type="molecule type" value="Genomic_DNA"/>
</dbReference>
<evidence type="ECO:0000256" key="4">
    <source>
        <dbReference type="ARBA" id="ARBA00022679"/>
    </source>
</evidence>
<dbReference type="Pfam" id="PF00072">
    <property type="entry name" value="Response_reg"/>
    <property type="match status" value="1"/>
</dbReference>
<dbReference type="Gene3D" id="3.40.50.2300">
    <property type="match status" value="1"/>
</dbReference>
<dbReference type="Pfam" id="PF02518">
    <property type="entry name" value="HATPase_c"/>
    <property type="match status" value="1"/>
</dbReference>
<evidence type="ECO:0000256" key="2">
    <source>
        <dbReference type="ARBA" id="ARBA00012438"/>
    </source>
</evidence>